<organism evidence="1 2">
    <name type="scientific">Bimuria novae-zelandiae CBS 107.79</name>
    <dbReference type="NCBI Taxonomy" id="1447943"/>
    <lineage>
        <taxon>Eukaryota</taxon>
        <taxon>Fungi</taxon>
        <taxon>Dikarya</taxon>
        <taxon>Ascomycota</taxon>
        <taxon>Pezizomycotina</taxon>
        <taxon>Dothideomycetes</taxon>
        <taxon>Pleosporomycetidae</taxon>
        <taxon>Pleosporales</taxon>
        <taxon>Massarineae</taxon>
        <taxon>Didymosphaeriaceae</taxon>
        <taxon>Bimuria</taxon>
    </lineage>
</organism>
<sequence length="160" mass="18537">MQRRTGSDRYAEHDIIVIYDAKSTPETAELHHHQADHRQQSYDATPSTAFCLPQVSRQVYSETCTLLYQLNTFHFLSFWSFHESAWVAGLNQAQKQAIRCVGVVFSWAMTEWFEEYFPNLECMDLGLDPQNGSRKWRGVNESFGNLKFGQSCWQSVSTLK</sequence>
<accession>A0A6A5UQL7</accession>
<dbReference type="AlphaFoldDB" id="A0A6A5UQL7"/>
<dbReference type="PANTHER" id="PTHR38790">
    <property type="entry name" value="2EXR DOMAIN-CONTAINING PROTEIN-RELATED"/>
    <property type="match status" value="1"/>
</dbReference>
<dbReference type="EMBL" id="ML976766">
    <property type="protein sequence ID" value="KAF1965216.1"/>
    <property type="molecule type" value="Genomic_DNA"/>
</dbReference>
<name>A0A6A5UQL7_9PLEO</name>
<proteinExistence type="predicted"/>
<protein>
    <submittedName>
        <fullName evidence="1">Uncharacterized protein</fullName>
    </submittedName>
</protein>
<gene>
    <name evidence="1" type="ORF">BU23DRAFT_575035</name>
</gene>
<dbReference type="Proteomes" id="UP000800036">
    <property type="component" value="Unassembled WGS sequence"/>
</dbReference>
<keyword evidence="2" id="KW-1185">Reference proteome</keyword>
<reference evidence="1" key="1">
    <citation type="journal article" date="2020" name="Stud. Mycol.">
        <title>101 Dothideomycetes genomes: a test case for predicting lifestyles and emergence of pathogens.</title>
        <authorList>
            <person name="Haridas S."/>
            <person name="Albert R."/>
            <person name="Binder M."/>
            <person name="Bloem J."/>
            <person name="Labutti K."/>
            <person name="Salamov A."/>
            <person name="Andreopoulos B."/>
            <person name="Baker S."/>
            <person name="Barry K."/>
            <person name="Bills G."/>
            <person name="Bluhm B."/>
            <person name="Cannon C."/>
            <person name="Castanera R."/>
            <person name="Culley D."/>
            <person name="Daum C."/>
            <person name="Ezra D."/>
            <person name="Gonzalez J."/>
            <person name="Henrissat B."/>
            <person name="Kuo A."/>
            <person name="Liang C."/>
            <person name="Lipzen A."/>
            <person name="Lutzoni F."/>
            <person name="Magnuson J."/>
            <person name="Mondo S."/>
            <person name="Nolan M."/>
            <person name="Ohm R."/>
            <person name="Pangilinan J."/>
            <person name="Park H.-J."/>
            <person name="Ramirez L."/>
            <person name="Alfaro M."/>
            <person name="Sun H."/>
            <person name="Tritt A."/>
            <person name="Yoshinaga Y."/>
            <person name="Zwiers L.-H."/>
            <person name="Turgeon B."/>
            <person name="Goodwin S."/>
            <person name="Spatafora J."/>
            <person name="Crous P."/>
            <person name="Grigoriev I."/>
        </authorList>
    </citation>
    <scope>NUCLEOTIDE SEQUENCE</scope>
    <source>
        <strain evidence="1">CBS 107.79</strain>
    </source>
</reference>
<evidence type="ECO:0000313" key="2">
    <source>
        <dbReference type="Proteomes" id="UP000800036"/>
    </source>
</evidence>
<evidence type="ECO:0000313" key="1">
    <source>
        <dbReference type="EMBL" id="KAF1965216.1"/>
    </source>
</evidence>
<dbReference type="OrthoDB" id="3783589at2759"/>
<dbReference type="PANTHER" id="PTHR38790:SF4">
    <property type="entry name" value="2EXR DOMAIN-CONTAINING PROTEIN"/>
    <property type="match status" value="1"/>
</dbReference>